<proteinExistence type="predicted"/>
<accession>A0A1U9V0K9</accession>
<dbReference type="RefSeq" id="WP_078200763.1">
    <property type="nucleotide sequence ID" value="NZ_CP017758.1"/>
</dbReference>
<dbReference type="PROSITE" id="PS51257">
    <property type="entry name" value="PROKAR_LIPOPROTEIN"/>
    <property type="match status" value="1"/>
</dbReference>
<reference evidence="2" key="1">
    <citation type="submission" date="2017-02" db="EMBL/GenBank/DDBJ databases">
        <title>Complete genome sequence of Cupriavidus necator strain NH9, a 3-chlorobenzoate degrader.</title>
        <authorList>
            <person name="Moriuchi R."/>
            <person name="Dohra H."/>
            <person name="Ogawa N."/>
        </authorList>
    </citation>
    <scope>NUCLEOTIDE SEQUENCE [LARGE SCALE GENOMIC DNA]</scope>
    <source>
        <strain evidence="2">NH9</strain>
    </source>
</reference>
<organism evidence="1 2">
    <name type="scientific">Cupriavidus necator</name>
    <name type="common">Alcaligenes eutrophus</name>
    <name type="synonym">Ralstonia eutropha</name>
    <dbReference type="NCBI Taxonomy" id="106590"/>
    <lineage>
        <taxon>Bacteria</taxon>
        <taxon>Pseudomonadati</taxon>
        <taxon>Pseudomonadota</taxon>
        <taxon>Betaproteobacteria</taxon>
        <taxon>Burkholderiales</taxon>
        <taxon>Burkholderiaceae</taxon>
        <taxon>Cupriavidus</taxon>
    </lineage>
</organism>
<dbReference type="GO" id="GO:0004180">
    <property type="term" value="F:carboxypeptidase activity"/>
    <property type="evidence" value="ECO:0007669"/>
    <property type="project" value="UniProtKB-KW"/>
</dbReference>
<protein>
    <submittedName>
        <fullName evidence="1">Carboxypeptidase regulatory-like domain-containing protein</fullName>
    </submittedName>
</protein>
<dbReference type="EMBL" id="CP017758">
    <property type="protein sequence ID" value="AQV98504.1"/>
    <property type="molecule type" value="Genomic_DNA"/>
</dbReference>
<dbReference type="OrthoDB" id="9784632at2"/>
<keyword evidence="1" id="KW-0645">Protease</keyword>
<evidence type="ECO:0000313" key="1">
    <source>
        <dbReference type="EMBL" id="AQV98504.1"/>
    </source>
</evidence>
<sequence>MKGKIALCAVLAVAACGGDDDTVSPAQLTAQGLAQIDTTVNGPSGEGLSDAEVLLPVNTKIYGVKSDSKGRAVFQVPAADFSGISPVAMLVHKDGYKPRTYYFTTIEAGKTYTANSDPVQIKLAEGEFVPEGGYMLFHVGDDNFSGAANSKLQAATLGASKSLKVTAVTEEMKAKYRSMTLSYVARGIQTTGPNSCANFLWAYQPAQGSTPGFASVEKHPPADSPTDGSFGAGSQVFSTASLVAGNDLWISIESGACSGTNLDDFEVTNLLVKFNP</sequence>
<keyword evidence="1" id="KW-0378">Hydrolase</keyword>
<dbReference type="AlphaFoldDB" id="A0A1U9V0K9"/>
<evidence type="ECO:0000313" key="2">
    <source>
        <dbReference type="Proteomes" id="UP000189627"/>
    </source>
</evidence>
<keyword evidence="1" id="KW-0121">Carboxypeptidase</keyword>
<dbReference type="KEGG" id="cuh:BJN34_32020"/>
<dbReference type="Proteomes" id="UP000189627">
    <property type="component" value="Chromosome 2"/>
</dbReference>
<name>A0A1U9V0K9_CUPNE</name>
<gene>
    <name evidence="1" type="ORF">BJN34_32020</name>
</gene>